<sequence length="134" mass="15835">MYTASILYHHSISEKLGISTMLYVSRMYLRVTEKLNQLTIKINHFVPENVSINKWRYKYILLNLYFMKLNTNKIKKCIKSGGEVWLLRSLYERVHAIQWNAHTYHNSRRKYGITYVTSATINTSSMQETPVPPC</sequence>
<dbReference type="Proteomes" id="UP000504631">
    <property type="component" value="Unplaced"/>
</dbReference>
<evidence type="ECO:0000313" key="1">
    <source>
        <dbReference type="Proteomes" id="UP000504631"/>
    </source>
</evidence>
<proteinExistence type="predicted"/>
<evidence type="ECO:0000313" key="2">
    <source>
        <dbReference type="RefSeq" id="XP_033347892.1"/>
    </source>
</evidence>
<dbReference type="KEGG" id="bvk:117232567"/>
<protein>
    <submittedName>
        <fullName evidence="2">Uncharacterized protein LOC117232567</fullName>
    </submittedName>
</protein>
<organism evidence="1 2">
    <name type="scientific">Bombus vosnesenskii</name>
    <dbReference type="NCBI Taxonomy" id="207650"/>
    <lineage>
        <taxon>Eukaryota</taxon>
        <taxon>Metazoa</taxon>
        <taxon>Ecdysozoa</taxon>
        <taxon>Arthropoda</taxon>
        <taxon>Hexapoda</taxon>
        <taxon>Insecta</taxon>
        <taxon>Pterygota</taxon>
        <taxon>Neoptera</taxon>
        <taxon>Endopterygota</taxon>
        <taxon>Hymenoptera</taxon>
        <taxon>Apocrita</taxon>
        <taxon>Aculeata</taxon>
        <taxon>Apoidea</taxon>
        <taxon>Anthophila</taxon>
        <taxon>Apidae</taxon>
        <taxon>Bombus</taxon>
        <taxon>Pyrobombus</taxon>
    </lineage>
</organism>
<keyword evidence="1" id="KW-1185">Reference proteome</keyword>
<dbReference type="RefSeq" id="XP_033347892.1">
    <property type="nucleotide sequence ID" value="XM_033492001.1"/>
</dbReference>
<dbReference type="GeneID" id="117232567"/>
<accession>A0A6J3K472</accession>
<reference evidence="2" key="1">
    <citation type="submission" date="2025-08" db="UniProtKB">
        <authorList>
            <consortium name="RefSeq"/>
        </authorList>
    </citation>
    <scope>IDENTIFICATION</scope>
    <source>
        <tissue evidence="2">Muscle</tissue>
    </source>
</reference>
<dbReference type="AlphaFoldDB" id="A0A6J3K472"/>
<name>A0A6J3K472_9HYME</name>
<gene>
    <name evidence="2" type="primary">LOC117232567</name>
</gene>